<evidence type="ECO:0000256" key="1">
    <source>
        <dbReference type="ARBA" id="ARBA00004429"/>
    </source>
</evidence>
<dbReference type="FunFam" id="1.20.1560.10:FF:000039">
    <property type="entry name" value="Cysteine/glutathione ABC transporter permease/ATP-binding protein CydD"/>
    <property type="match status" value="1"/>
</dbReference>
<evidence type="ECO:0000256" key="5">
    <source>
        <dbReference type="ARBA" id="ARBA00022692"/>
    </source>
</evidence>
<gene>
    <name evidence="13" type="ORF">HNR37_000857</name>
</gene>
<feature type="transmembrane region" description="Helical" evidence="10">
    <location>
        <begin position="142"/>
        <end position="168"/>
    </location>
</feature>
<dbReference type="SMART" id="SM00382">
    <property type="entry name" value="AAA"/>
    <property type="match status" value="1"/>
</dbReference>
<evidence type="ECO:0000256" key="10">
    <source>
        <dbReference type="SAM" id="Phobius"/>
    </source>
</evidence>
<evidence type="ECO:0000256" key="9">
    <source>
        <dbReference type="ARBA" id="ARBA00023136"/>
    </source>
</evidence>
<sequence length="590" mass="64640">MSTDNPTAWLDSLKPLVRPWTWLCSLLGTVGALCIIAQAGLLAHIIHSAFMEDTPRDLLLPAFVVLAGVIVLRALIAWGREVSGQRASTMVRRQVRQQLLEHIGQLGPVHANDQRTAHLSSVAMERVEALHGFFSHYLPQKILAIIIPTVIIVVVFPVSWVVGSIFLVTAPLIPFFMVLIGKGAANLNQKNFQTLSRMSSHFLDTLQGLTTLKLFHRSRDEAENIAQSSEEYRRGTMTVLRVAFLSSAVLEFFTAVAIAMTAVYLGLNYLQYMDFGLYSRELTLQMGLFLLLLAPEFYQPLRELGTHYHARAEAVGAADGISTILNTPLPAWSTASNNIDVDTSHGVSLEFIGLEHAFALGQRPALQGVDLQVQAGEWLAVVGASGAGKTTLLNLLLGFLPLQQGQILVNAQPLYRMDPEAWRRHVAWVPQNPTLFHGTIAENMTLGQSHLSHSRLITAARDARVLDFSESLRGGLDAPVGEQGNLLSGGQARRVALARAFIKDAPLLLLDEPTAGLDGENESLIMESLQKLAVGRTVVMLTHRLKTARLATRIAVMESGRVVELGSHAELMNQQGYYFQLVNSGQEVLP</sequence>
<dbReference type="InterPro" id="IPR011527">
    <property type="entry name" value="ABC1_TM_dom"/>
</dbReference>
<dbReference type="PANTHER" id="PTHR24221">
    <property type="entry name" value="ATP-BINDING CASSETTE SUB-FAMILY B"/>
    <property type="match status" value="1"/>
</dbReference>
<keyword evidence="5 10" id="KW-0812">Transmembrane</keyword>
<accession>A0A7W7Y3S3</accession>
<dbReference type="NCBIfam" id="TIGR02857">
    <property type="entry name" value="CydD"/>
    <property type="match status" value="1"/>
</dbReference>
<comment type="subcellular location">
    <subcellularLocation>
        <location evidence="1">Cell inner membrane</location>
        <topology evidence="1">Multi-pass membrane protein</topology>
    </subcellularLocation>
</comment>
<evidence type="ECO:0000256" key="6">
    <source>
        <dbReference type="ARBA" id="ARBA00022741"/>
    </source>
</evidence>
<evidence type="ECO:0000256" key="7">
    <source>
        <dbReference type="ARBA" id="ARBA00022840"/>
    </source>
</evidence>
<organism evidence="13 14">
    <name type="scientific">Desulfurispira natronophila</name>
    <dbReference type="NCBI Taxonomy" id="682562"/>
    <lineage>
        <taxon>Bacteria</taxon>
        <taxon>Pseudomonadati</taxon>
        <taxon>Chrysiogenota</taxon>
        <taxon>Chrysiogenia</taxon>
        <taxon>Chrysiogenales</taxon>
        <taxon>Chrysiogenaceae</taxon>
        <taxon>Desulfurispira</taxon>
    </lineage>
</organism>
<comment type="caution">
    <text evidence="13">The sequence shown here is derived from an EMBL/GenBank/DDBJ whole genome shotgun (WGS) entry which is preliminary data.</text>
</comment>
<dbReference type="GO" id="GO:0140359">
    <property type="term" value="F:ABC-type transporter activity"/>
    <property type="evidence" value="ECO:0007669"/>
    <property type="project" value="InterPro"/>
</dbReference>
<dbReference type="InterPro" id="IPR039421">
    <property type="entry name" value="Type_1_exporter"/>
</dbReference>
<dbReference type="Pfam" id="PF00005">
    <property type="entry name" value="ABC_tran"/>
    <property type="match status" value="1"/>
</dbReference>
<keyword evidence="14" id="KW-1185">Reference proteome</keyword>
<dbReference type="EMBL" id="JACHID010000004">
    <property type="protein sequence ID" value="MBB5021545.1"/>
    <property type="molecule type" value="Genomic_DNA"/>
</dbReference>
<dbReference type="InterPro" id="IPR003439">
    <property type="entry name" value="ABC_transporter-like_ATP-bd"/>
</dbReference>
<evidence type="ECO:0000256" key="3">
    <source>
        <dbReference type="ARBA" id="ARBA00022475"/>
    </source>
</evidence>
<dbReference type="GO" id="GO:0042883">
    <property type="term" value="P:cysteine transport"/>
    <property type="evidence" value="ECO:0007669"/>
    <property type="project" value="InterPro"/>
</dbReference>
<dbReference type="AlphaFoldDB" id="A0A7W7Y3S3"/>
<keyword evidence="8 10" id="KW-1133">Transmembrane helix</keyword>
<dbReference type="RefSeq" id="WP_183730439.1">
    <property type="nucleotide sequence ID" value="NZ_JACHID010000004.1"/>
</dbReference>
<dbReference type="SUPFAM" id="SSF90123">
    <property type="entry name" value="ABC transporter transmembrane region"/>
    <property type="match status" value="1"/>
</dbReference>
<feature type="domain" description="ABC transporter" evidence="11">
    <location>
        <begin position="349"/>
        <end position="584"/>
    </location>
</feature>
<dbReference type="Gene3D" id="1.20.1560.10">
    <property type="entry name" value="ABC transporter type 1, transmembrane domain"/>
    <property type="match status" value="1"/>
</dbReference>
<keyword evidence="6" id="KW-0547">Nucleotide-binding</keyword>
<evidence type="ECO:0000256" key="4">
    <source>
        <dbReference type="ARBA" id="ARBA00022519"/>
    </source>
</evidence>
<dbReference type="Gene3D" id="3.40.50.300">
    <property type="entry name" value="P-loop containing nucleotide triphosphate hydrolases"/>
    <property type="match status" value="1"/>
</dbReference>
<evidence type="ECO:0000259" key="11">
    <source>
        <dbReference type="PROSITE" id="PS50893"/>
    </source>
</evidence>
<dbReference type="GO" id="GO:0005886">
    <property type="term" value="C:plasma membrane"/>
    <property type="evidence" value="ECO:0007669"/>
    <property type="project" value="UniProtKB-SubCell"/>
</dbReference>
<evidence type="ECO:0000259" key="12">
    <source>
        <dbReference type="PROSITE" id="PS50929"/>
    </source>
</evidence>
<dbReference type="SUPFAM" id="SSF52540">
    <property type="entry name" value="P-loop containing nucleoside triphosphate hydrolases"/>
    <property type="match status" value="1"/>
</dbReference>
<dbReference type="InterPro" id="IPR014216">
    <property type="entry name" value="ABC_transptr_CydD"/>
</dbReference>
<dbReference type="InterPro" id="IPR036640">
    <property type="entry name" value="ABC1_TM_sf"/>
</dbReference>
<dbReference type="PROSITE" id="PS00211">
    <property type="entry name" value="ABC_TRANSPORTER_1"/>
    <property type="match status" value="1"/>
</dbReference>
<dbReference type="GO" id="GO:0016887">
    <property type="term" value="F:ATP hydrolysis activity"/>
    <property type="evidence" value="ECO:0007669"/>
    <property type="project" value="InterPro"/>
</dbReference>
<proteinExistence type="predicted"/>
<keyword evidence="7 13" id="KW-0067">ATP-binding</keyword>
<reference evidence="13 14" key="1">
    <citation type="submission" date="2020-08" db="EMBL/GenBank/DDBJ databases">
        <title>Genomic Encyclopedia of Type Strains, Phase IV (KMG-IV): sequencing the most valuable type-strain genomes for metagenomic binning, comparative biology and taxonomic classification.</title>
        <authorList>
            <person name="Goeker M."/>
        </authorList>
    </citation>
    <scope>NUCLEOTIDE SEQUENCE [LARGE SCALE GENOMIC DNA]</scope>
    <source>
        <strain evidence="13 14">DSM 22071</strain>
    </source>
</reference>
<dbReference type="CDD" id="cd18584">
    <property type="entry name" value="ABC_6TM_AarD_CydD"/>
    <property type="match status" value="1"/>
</dbReference>
<keyword evidence="2" id="KW-0813">Transport</keyword>
<feature type="transmembrane region" description="Helical" evidence="10">
    <location>
        <begin position="58"/>
        <end position="78"/>
    </location>
</feature>
<feature type="transmembrane region" description="Helical" evidence="10">
    <location>
        <begin position="20"/>
        <end position="46"/>
    </location>
</feature>
<dbReference type="GO" id="GO:0005524">
    <property type="term" value="F:ATP binding"/>
    <property type="evidence" value="ECO:0007669"/>
    <property type="project" value="UniProtKB-KW"/>
</dbReference>
<evidence type="ECO:0000256" key="2">
    <source>
        <dbReference type="ARBA" id="ARBA00022448"/>
    </source>
</evidence>
<evidence type="ECO:0000313" key="14">
    <source>
        <dbReference type="Proteomes" id="UP000528322"/>
    </source>
</evidence>
<feature type="domain" description="ABC transmembrane type-1" evidence="12">
    <location>
        <begin position="22"/>
        <end position="313"/>
    </location>
</feature>
<feature type="transmembrane region" description="Helical" evidence="10">
    <location>
        <begin position="242"/>
        <end position="265"/>
    </location>
</feature>
<keyword evidence="3" id="KW-1003">Cell membrane</keyword>
<protein>
    <submittedName>
        <fullName evidence="13">ATP-binding cassette subfamily C protein CydD</fullName>
    </submittedName>
</protein>
<dbReference type="FunFam" id="3.40.50.300:FF:000854">
    <property type="entry name" value="Multidrug ABC transporter ATP-binding protein"/>
    <property type="match status" value="1"/>
</dbReference>
<dbReference type="PROSITE" id="PS50929">
    <property type="entry name" value="ABC_TM1F"/>
    <property type="match status" value="1"/>
</dbReference>
<dbReference type="PANTHER" id="PTHR24221:SF261">
    <property type="entry name" value="GLUTATHIONE_L-CYSTEINE TRANSPORT SYSTEM ATP-BINDING_PERMEASE PROTEIN CYDD"/>
    <property type="match status" value="1"/>
</dbReference>
<dbReference type="Proteomes" id="UP000528322">
    <property type="component" value="Unassembled WGS sequence"/>
</dbReference>
<dbReference type="NCBIfam" id="NF008379">
    <property type="entry name" value="PRK11174.1"/>
    <property type="match status" value="1"/>
</dbReference>
<evidence type="ECO:0000313" key="13">
    <source>
        <dbReference type="EMBL" id="MBB5021545.1"/>
    </source>
</evidence>
<dbReference type="GO" id="GO:0034040">
    <property type="term" value="F:ATPase-coupled lipid transmembrane transporter activity"/>
    <property type="evidence" value="ECO:0007669"/>
    <property type="project" value="TreeGrafter"/>
</dbReference>
<name>A0A7W7Y3S3_9BACT</name>
<dbReference type="PROSITE" id="PS50893">
    <property type="entry name" value="ABC_TRANSPORTER_2"/>
    <property type="match status" value="1"/>
</dbReference>
<dbReference type="InterPro" id="IPR027417">
    <property type="entry name" value="P-loop_NTPase"/>
</dbReference>
<dbReference type="InterPro" id="IPR003593">
    <property type="entry name" value="AAA+_ATPase"/>
</dbReference>
<dbReference type="Pfam" id="PF00664">
    <property type="entry name" value="ABC_membrane"/>
    <property type="match status" value="1"/>
</dbReference>
<evidence type="ECO:0000256" key="8">
    <source>
        <dbReference type="ARBA" id="ARBA00022989"/>
    </source>
</evidence>
<keyword evidence="4" id="KW-0997">Cell inner membrane</keyword>
<dbReference type="InterPro" id="IPR017871">
    <property type="entry name" value="ABC_transporter-like_CS"/>
</dbReference>
<keyword evidence="9 10" id="KW-0472">Membrane</keyword>